<dbReference type="GO" id="GO:0035515">
    <property type="term" value="F:oxidative RNA demethylase activity"/>
    <property type="evidence" value="ECO:0007669"/>
    <property type="project" value="TreeGrafter"/>
</dbReference>
<dbReference type="Pfam" id="PF13532">
    <property type="entry name" value="2OG-FeII_Oxy_2"/>
    <property type="match status" value="1"/>
</dbReference>
<reference evidence="8 9" key="1">
    <citation type="submission" date="2017-08" db="EMBL/GenBank/DDBJ databases">
        <title>Pusillimonas indicus sp. nov., a member of the family Alcaligenaceae isolated from surface seawater.</title>
        <authorList>
            <person name="Li J."/>
        </authorList>
    </citation>
    <scope>NUCLEOTIDE SEQUENCE [LARGE SCALE GENOMIC DNA]</scope>
    <source>
        <strain evidence="8 9">L52-1-41</strain>
    </source>
</reference>
<feature type="binding site" evidence="5">
    <location>
        <position position="139"/>
    </location>
    <ligand>
        <name>substrate</name>
    </ligand>
</feature>
<dbReference type="OrthoDB" id="9796932at2"/>
<dbReference type="InterPro" id="IPR037151">
    <property type="entry name" value="AlkB-like_sf"/>
</dbReference>
<feature type="binding site" evidence="6">
    <location>
        <position position="137"/>
    </location>
    <ligand>
        <name>Fe cation</name>
        <dbReference type="ChEBI" id="CHEBI:24875"/>
        <note>catalytic</note>
    </ligand>
</feature>
<dbReference type="GO" id="GO:0005737">
    <property type="term" value="C:cytoplasm"/>
    <property type="evidence" value="ECO:0007669"/>
    <property type="project" value="TreeGrafter"/>
</dbReference>
<dbReference type="InterPro" id="IPR005123">
    <property type="entry name" value="Oxoglu/Fe-dep_dioxygenase_dom"/>
</dbReference>
<evidence type="ECO:0000313" key="8">
    <source>
        <dbReference type="EMBL" id="RIY39058.1"/>
    </source>
</evidence>
<dbReference type="AlphaFoldDB" id="A0A3A1YP98"/>
<feature type="binding site" evidence="5">
    <location>
        <begin position="208"/>
        <end position="214"/>
    </location>
    <ligand>
        <name>2-oxoglutarate</name>
        <dbReference type="ChEBI" id="CHEBI:16810"/>
    </ligand>
</feature>
<evidence type="ECO:0000256" key="1">
    <source>
        <dbReference type="ARBA" id="ARBA00022723"/>
    </source>
</evidence>
<name>A0A3A1YP98_9BURK</name>
<dbReference type="GO" id="GO:0008198">
    <property type="term" value="F:ferrous iron binding"/>
    <property type="evidence" value="ECO:0007669"/>
    <property type="project" value="TreeGrafter"/>
</dbReference>
<feature type="binding site" evidence="6">
    <location>
        <position position="135"/>
    </location>
    <ligand>
        <name>Fe cation</name>
        <dbReference type="ChEBI" id="CHEBI:24875"/>
        <note>catalytic</note>
    </ligand>
</feature>
<dbReference type="Proteomes" id="UP000266206">
    <property type="component" value="Unassembled WGS sequence"/>
</dbReference>
<dbReference type="InterPro" id="IPR004574">
    <property type="entry name" value="Alkb"/>
</dbReference>
<keyword evidence="4 6" id="KW-0408">Iron</keyword>
<accession>A0A3A1YP98</accession>
<dbReference type="PANTHER" id="PTHR16557">
    <property type="entry name" value="ALKYLATED DNA REPAIR PROTEIN ALKB-RELATED"/>
    <property type="match status" value="1"/>
</dbReference>
<evidence type="ECO:0000256" key="4">
    <source>
        <dbReference type="ARBA" id="ARBA00023004"/>
    </source>
</evidence>
<dbReference type="PANTHER" id="PTHR16557:SF2">
    <property type="entry name" value="NUCLEIC ACID DIOXYGENASE ALKBH1"/>
    <property type="match status" value="1"/>
</dbReference>
<feature type="binding site" evidence="5">
    <location>
        <position position="165"/>
    </location>
    <ligand>
        <name>substrate</name>
    </ligand>
</feature>
<feature type="binding site" evidence="5">
    <location>
        <begin position="124"/>
        <end position="126"/>
    </location>
    <ligand>
        <name>2-oxoglutarate</name>
        <dbReference type="ChEBI" id="CHEBI:16810"/>
    </ligand>
</feature>
<keyword evidence="1 6" id="KW-0479">Metal-binding</keyword>
<evidence type="ECO:0000313" key="9">
    <source>
        <dbReference type="Proteomes" id="UP000266206"/>
    </source>
</evidence>
<feature type="binding site" evidence="5">
    <location>
        <begin position="80"/>
        <end position="82"/>
    </location>
    <ligand>
        <name>substrate</name>
    </ligand>
</feature>
<feature type="binding site" evidence="6">
    <location>
        <position position="191"/>
    </location>
    <ligand>
        <name>Fe cation</name>
        <dbReference type="ChEBI" id="CHEBI:24875"/>
        <note>catalytic</note>
    </ligand>
</feature>
<dbReference type="InterPro" id="IPR027450">
    <property type="entry name" value="AlkB-like"/>
</dbReference>
<dbReference type="RefSeq" id="WP_119517030.1">
    <property type="nucleotide sequence ID" value="NZ_NQYH01000022.1"/>
</dbReference>
<sequence length="218" mass="23763">MTGFLFDDTAFSAGANETLGTDAMVLRGFALAQDAALWRAIQAVLAQAPLRRMKTPGGRLMSAEQTNCGQWGWVTDKAGYRYADRDPLTGVAWPAMPLLFRQIAQTAAEQAGYARFEPDACLINCYGPGARMALHQDKDEADLGAPIVSVSLGLTTHFLFGGLQRTDSVRKVLLVHGDVVVWGGQDRLRFHGVAAPVKGEHRLCGNQRFNLTFRRAKA</sequence>
<feature type="domain" description="Fe2OG dioxygenase" evidence="7">
    <location>
        <begin position="117"/>
        <end position="217"/>
    </location>
</feature>
<evidence type="ECO:0000256" key="5">
    <source>
        <dbReference type="PIRSR" id="PIRSR604574-1"/>
    </source>
</evidence>
<organism evidence="8 9">
    <name type="scientific">Neopusillimonas maritima</name>
    <dbReference type="NCBI Taxonomy" id="2026239"/>
    <lineage>
        <taxon>Bacteria</taxon>
        <taxon>Pseudomonadati</taxon>
        <taxon>Pseudomonadota</taxon>
        <taxon>Betaproteobacteria</taxon>
        <taxon>Burkholderiales</taxon>
        <taxon>Alcaligenaceae</taxon>
        <taxon>Neopusillimonas</taxon>
    </lineage>
</organism>
<keyword evidence="3" id="KW-0560">Oxidoreductase</keyword>
<comment type="caution">
    <text evidence="8">The sequence shown here is derived from an EMBL/GenBank/DDBJ whole genome shotgun (WGS) entry which is preliminary data.</text>
</comment>
<dbReference type="GO" id="GO:0035513">
    <property type="term" value="P:oxidative RNA demethylation"/>
    <property type="evidence" value="ECO:0007669"/>
    <property type="project" value="TreeGrafter"/>
</dbReference>
<dbReference type="Gene3D" id="2.60.120.590">
    <property type="entry name" value="Alpha-ketoglutarate-dependent dioxygenase AlkB-like"/>
    <property type="match status" value="1"/>
</dbReference>
<comment type="cofactor">
    <cofactor evidence="6">
        <name>Fe(2+)</name>
        <dbReference type="ChEBI" id="CHEBI:29033"/>
    </cofactor>
    <text evidence="6">Binds 1 Fe(2+) ion per subunit.</text>
</comment>
<gene>
    <name evidence="8" type="ORF">CJP73_15505</name>
</gene>
<dbReference type="PROSITE" id="PS51471">
    <property type="entry name" value="FE2OG_OXY"/>
    <property type="match status" value="1"/>
</dbReference>
<feature type="binding site" evidence="5">
    <location>
        <position position="73"/>
    </location>
    <ligand>
        <name>substrate</name>
    </ligand>
</feature>
<evidence type="ECO:0000256" key="3">
    <source>
        <dbReference type="ARBA" id="ARBA00023002"/>
    </source>
</evidence>
<evidence type="ECO:0000256" key="2">
    <source>
        <dbReference type="ARBA" id="ARBA00022964"/>
    </source>
</evidence>
<evidence type="ECO:0000256" key="6">
    <source>
        <dbReference type="PIRSR" id="PIRSR604574-2"/>
    </source>
</evidence>
<protein>
    <submittedName>
        <fullName evidence="8">Alpha-ketoglutarate-dependent dioxygenase AlkB</fullName>
    </submittedName>
</protein>
<proteinExistence type="predicted"/>
<dbReference type="NCBIfam" id="NF011930">
    <property type="entry name" value="PRK15401.1"/>
    <property type="match status" value="1"/>
</dbReference>
<dbReference type="EMBL" id="NQYH01000022">
    <property type="protein sequence ID" value="RIY39058.1"/>
    <property type="molecule type" value="Genomic_DNA"/>
</dbReference>
<evidence type="ECO:0000259" key="7">
    <source>
        <dbReference type="PROSITE" id="PS51471"/>
    </source>
</evidence>
<dbReference type="SUPFAM" id="SSF51197">
    <property type="entry name" value="Clavaminate synthase-like"/>
    <property type="match status" value="1"/>
</dbReference>
<dbReference type="GO" id="GO:0035516">
    <property type="term" value="F:broad specificity oxidative DNA demethylase activity"/>
    <property type="evidence" value="ECO:0007669"/>
    <property type="project" value="TreeGrafter"/>
</dbReference>
<keyword evidence="2 8" id="KW-0223">Dioxygenase</keyword>